<comment type="caution">
    <text evidence="1">The sequence shown here is derived from an EMBL/GenBank/DDBJ whole genome shotgun (WGS) entry which is preliminary data.</text>
</comment>
<evidence type="ECO:0000313" key="1">
    <source>
        <dbReference type="EMBL" id="MQL97318.1"/>
    </source>
</evidence>
<dbReference type="AlphaFoldDB" id="A0A843VLC2"/>
<proteinExistence type="predicted"/>
<gene>
    <name evidence="1" type="ORF">Taro_030008</name>
</gene>
<evidence type="ECO:0000313" key="2">
    <source>
        <dbReference type="Proteomes" id="UP000652761"/>
    </source>
</evidence>
<protein>
    <submittedName>
        <fullName evidence="1">Uncharacterized protein</fullName>
    </submittedName>
</protein>
<accession>A0A843VLC2</accession>
<reference evidence="1" key="1">
    <citation type="submission" date="2017-07" db="EMBL/GenBank/DDBJ databases">
        <title>Taro Niue Genome Assembly and Annotation.</title>
        <authorList>
            <person name="Atibalentja N."/>
            <person name="Keating K."/>
            <person name="Fields C.J."/>
        </authorList>
    </citation>
    <scope>NUCLEOTIDE SEQUENCE</scope>
    <source>
        <strain evidence="1">Niue_2</strain>
        <tissue evidence="1">Leaf</tissue>
    </source>
</reference>
<name>A0A843VLC2_COLES</name>
<dbReference type="EMBL" id="NMUH01002032">
    <property type="protein sequence ID" value="MQL97318.1"/>
    <property type="molecule type" value="Genomic_DNA"/>
</dbReference>
<organism evidence="1 2">
    <name type="scientific">Colocasia esculenta</name>
    <name type="common">Wild taro</name>
    <name type="synonym">Arum esculentum</name>
    <dbReference type="NCBI Taxonomy" id="4460"/>
    <lineage>
        <taxon>Eukaryota</taxon>
        <taxon>Viridiplantae</taxon>
        <taxon>Streptophyta</taxon>
        <taxon>Embryophyta</taxon>
        <taxon>Tracheophyta</taxon>
        <taxon>Spermatophyta</taxon>
        <taxon>Magnoliopsida</taxon>
        <taxon>Liliopsida</taxon>
        <taxon>Araceae</taxon>
        <taxon>Aroideae</taxon>
        <taxon>Colocasieae</taxon>
        <taxon>Colocasia</taxon>
    </lineage>
</organism>
<keyword evidence="2" id="KW-1185">Reference proteome</keyword>
<dbReference type="Proteomes" id="UP000652761">
    <property type="component" value="Unassembled WGS sequence"/>
</dbReference>
<sequence length="115" mass="12637">MRRVLAADRDDRRCRDQITIEHVVATALVNVAYRVVAFTRFYHGSVDIVPGSVDTSVSTQSQAVSTLVSVPRRTVLQKMGQCVDTLPGGVDILQLKLKNVNFSGHVAVWELGDLT</sequence>